<dbReference type="Proteomes" id="UP000247483">
    <property type="component" value="Unassembled WGS sequence"/>
</dbReference>
<dbReference type="AlphaFoldDB" id="A0A2V4E0F0"/>
<evidence type="ECO:0000313" key="6">
    <source>
        <dbReference type="Proteomes" id="UP000247483"/>
    </source>
</evidence>
<dbReference type="GO" id="GO:0008770">
    <property type="term" value="F:[acyl-carrier-protein] phosphodiesterase activity"/>
    <property type="evidence" value="ECO:0007669"/>
    <property type="project" value="UniProtKB-EC"/>
</dbReference>
<keyword evidence="2 5" id="KW-0378">Hydrolase</keyword>
<dbReference type="RefSeq" id="WP_034882990.1">
    <property type="nucleotide sequence ID" value="NZ_QGLP01000004.1"/>
</dbReference>
<organism evidence="5 6">
    <name type="scientific">Gilliamella apicola</name>
    <dbReference type="NCBI Taxonomy" id="1196095"/>
    <lineage>
        <taxon>Bacteria</taxon>
        <taxon>Pseudomonadati</taxon>
        <taxon>Pseudomonadota</taxon>
        <taxon>Gammaproteobacteria</taxon>
        <taxon>Orbales</taxon>
        <taxon>Orbaceae</taxon>
        <taxon>Gilliamella</taxon>
    </lineage>
</organism>
<proteinExistence type="predicted"/>
<keyword evidence="4" id="KW-0275">Fatty acid biosynthesis</keyword>
<dbReference type="PANTHER" id="PTHR38764:SF1">
    <property type="entry name" value="ACYL CARRIER PROTEIN PHOSPHODIESTERASE"/>
    <property type="match status" value="1"/>
</dbReference>
<sequence length="195" mass="22573">MNILAHLHLATIANSSLIGNTVADFVKGDPYRQYPSEIADGIMLHRKIDRLIDGFAEVKQAKSLFRQSHQRVASITLDIVWDHFLSKYWTEFNSYQSLALFNASTKQQIQPYIADYPIDYQDFMSALWHGKWLENYASLDFVGKVLNGMAKRRPKLYLLSETLVDFEQNYTTLTTLFFQLYPKMCSLIKLSSIDD</sequence>
<keyword evidence="3" id="KW-0443">Lipid metabolism</keyword>
<comment type="caution">
    <text evidence="5">The sequence shown here is derived from an EMBL/GenBank/DDBJ whole genome shotgun (WGS) entry which is preliminary data.</text>
</comment>
<evidence type="ECO:0000256" key="4">
    <source>
        <dbReference type="ARBA" id="ARBA00023160"/>
    </source>
</evidence>
<name>A0A2V4E0F0_9GAMM</name>
<dbReference type="PANTHER" id="PTHR38764">
    <property type="entry name" value="ACYL CARRIER PROTEIN PHOSPHODIESTERASE"/>
    <property type="match status" value="1"/>
</dbReference>
<reference evidence="5 6" key="1">
    <citation type="submission" date="2018-05" db="EMBL/GenBank/DDBJ databases">
        <title>Reference genomes for bee gut microbiota database.</title>
        <authorList>
            <person name="Ellegaard K.M."/>
        </authorList>
    </citation>
    <scope>NUCLEOTIDE SEQUENCE [LARGE SCALE GENOMIC DNA]</scope>
    <source>
        <strain evidence="5 6">ESL0177</strain>
    </source>
</reference>
<dbReference type="EC" id="3.1.4.14" evidence="5"/>
<evidence type="ECO:0000256" key="3">
    <source>
        <dbReference type="ARBA" id="ARBA00023098"/>
    </source>
</evidence>
<evidence type="ECO:0000313" key="5">
    <source>
        <dbReference type="EMBL" id="PXZ05963.1"/>
    </source>
</evidence>
<dbReference type="Pfam" id="PF04336">
    <property type="entry name" value="ACP_PD"/>
    <property type="match status" value="1"/>
</dbReference>
<dbReference type="InterPro" id="IPR007431">
    <property type="entry name" value="ACP_PD"/>
</dbReference>
<evidence type="ECO:0000256" key="2">
    <source>
        <dbReference type="ARBA" id="ARBA00022801"/>
    </source>
</evidence>
<dbReference type="PIRSF" id="PIRSF011489">
    <property type="entry name" value="DUF479"/>
    <property type="match status" value="1"/>
</dbReference>
<dbReference type="GO" id="GO:0006633">
    <property type="term" value="P:fatty acid biosynthetic process"/>
    <property type="evidence" value="ECO:0007669"/>
    <property type="project" value="UniProtKB-KW"/>
</dbReference>
<keyword evidence="1" id="KW-0444">Lipid biosynthesis</keyword>
<keyword evidence="4" id="KW-0276">Fatty acid metabolism</keyword>
<protein>
    <submittedName>
        <fullName evidence="5">DUF479 domain-containing protein</fullName>
        <ecNumber evidence="5">3.1.4.14</ecNumber>
    </submittedName>
</protein>
<accession>A0A2V4E0F0</accession>
<evidence type="ECO:0000256" key="1">
    <source>
        <dbReference type="ARBA" id="ARBA00022516"/>
    </source>
</evidence>
<dbReference type="EMBL" id="QGLP01000004">
    <property type="protein sequence ID" value="PXZ05963.1"/>
    <property type="molecule type" value="Genomic_DNA"/>
</dbReference>
<gene>
    <name evidence="5" type="ORF">DKK79_04670</name>
</gene>